<dbReference type="RefSeq" id="WP_051607267.1">
    <property type="nucleotide sequence ID" value="NZ_JBPFQZ010000012.1"/>
</dbReference>
<feature type="domain" description="Signal transduction histidine kinase internal region" evidence="3">
    <location>
        <begin position="178"/>
        <end position="254"/>
    </location>
</feature>
<dbReference type="PANTHER" id="PTHR34220">
    <property type="entry name" value="SENSOR HISTIDINE KINASE YPDA"/>
    <property type="match status" value="1"/>
</dbReference>
<accession>A0A4U9UXD1</accession>
<evidence type="ECO:0000313" key="4">
    <source>
        <dbReference type="EMBL" id="VTR37039.1"/>
    </source>
</evidence>
<dbReference type="GO" id="GO:0016020">
    <property type="term" value="C:membrane"/>
    <property type="evidence" value="ECO:0007669"/>
    <property type="project" value="InterPro"/>
</dbReference>
<dbReference type="SUPFAM" id="SSF55874">
    <property type="entry name" value="ATPase domain of HSP90 chaperone/DNA topoisomerase II/histidine kinase"/>
    <property type="match status" value="1"/>
</dbReference>
<evidence type="ECO:0000256" key="1">
    <source>
        <dbReference type="SAM" id="Coils"/>
    </source>
</evidence>
<feature type="coiled-coil region" evidence="1">
    <location>
        <begin position="154"/>
        <end position="186"/>
    </location>
</feature>
<dbReference type="InterPro" id="IPR036890">
    <property type="entry name" value="HATPase_C_sf"/>
</dbReference>
<dbReference type="Pfam" id="PF06580">
    <property type="entry name" value="His_kinase"/>
    <property type="match status" value="1"/>
</dbReference>
<dbReference type="PANTHER" id="PTHR34220:SF7">
    <property type="entry name" value="SENSOR HISTIDINE KINASE YPDA"/>
    <property type="match status" value="1"/>
</dbReference>
<feature type="transmembrane region" description="Helical" evidence="2">
    <location>
        <begin position="15"/>
        <end position="33"/>
    </location>
</feature>
<dbReference type="GeneID" id="78462551"/>
<feature type="transmembrane region" description="Helical" evidence="2">
    <location>
        <begin position="77"/>
        <end position="99"/>
    </location>
</feature>
<keyword evidence="2" id="KW-0812">Transmembrane</keyword>
<dbReference type="Proteomes" id="UP000308196">
    <property type="component" value="Chromosome"/>
</dbReference>
<dbReference type="Gene3D" id="3.30.565.10">
    <property type="entry name" value="Histidine kinase-like ATPase, C-terminal domain"/>
    <property type="match status" value="1"/>
</dbReference>
<feature type="transmembrane region" description="Helical" evidence="2">
    <location>
        <begin position="45"/>
        <end position="65"/>
    </location>
</feature>
<gene>
    <name evidence="4" type="primary">yehU_2</name>
    <name evidence="4" type="ORF">NCTC11429_01802</name>
</gene>
<dbReference type="EC" id="2.7.13.3" evidence="4"/>
<dbReference type="InterPro" id="IPR010559">
    <property type="entry name" value="Sig_transdc_His_kin_internal"/>
</dbReference>
<keyword evidence="2" id="KW-1133">Transmembrane helix</keyword>
<evidence type="ECO:0000259" key="3">
    <source>
        <dbReference type="Pfam" id="PF06580"/>
    </source>
</evidence>
<reference evidence="4 5" key="1">
    <citation type="submission" date="2019-05" db="EMBL/GenBank/DDBJ databases">
        <authorList>
            <consortium name="Pathogen Informatics"/>
        </authorList>
    </citation>
    <scope>NUCLEOTIDE SEQUENCE [LARGE SCALE GENOMIC DNA]</scope>
    <source>
        <strain evidence="4 5">NCTC11429</strain>
    </source>
</reference>
<dbReference type="InterPro" id="IPR050640">
    <property type="entry name" value="Bact_2-comp_sensor_kinase"/>
</dbReference>
<keyword evidence="2" id="KW-0472">Membrane</keyword>
<protein>
    <submittedName>
        <fullName evidence="4">Probable sensor-like histidine kinase YehU</fullName>
        <ecNumber evidence="4">2.7.13.3</ecNumber>
    </submittedName>
</protein>
<dbReference type="AlphaFoldDB" id="A0A4U9UXD1"/>
<keyword evidence="4" id="KW-0418">Kinase</keyword>
<keyword evidence="4" id="KW-0808">Transferase</keyword>
<proteinExistence type="predicted"/>
<dbReference type="STRING" id="1123265.GCA_000686625_05147"/>
<dbReference type="GO" id="GO:0000155">
    <property type="term" value="F:phosphorelay sensor kinase activity"/>
    <property type="evidence" value="ECO:0007669"/>
    <property type="project" value="InterPro"/>
</dbReference>
<evidence type="ECO:0000313" key="5">
    <source>
        <dbReference type="Proteomes" id="UP000308196"/>
    </source>
</evidence>
<dbReference type="EMBL" id="LR590484">
    <property type="protein sequence ID" value="VTR37039.1"/>
    <property type="molecule type" value="Genomic_DNA"/>
</dbReference>
<organism evidence="4 5">
    <name type="scientific">Sphingobacterium thalpophilum</name>
    <dbReference type="NCBI Taxonomy" id="259"/>
    <lineage>
        <taxon>Bacteria</taxon>
        <taxon>Pseudomonadati</taxon>
        <taxon>Bacteroidota</taxon>
        <taxon>Sphingobacteriia</taxon>
        <taxon>Sphingobacteriales</taxon>
        <taxon>Sphingobacteriaceae</taxon>
        <taxon>Sphingobacterium</taxon>
    </lineage>
</organism>
<keyword evidence="1" id="KW-0175">Coiled coil</keyword>
<evidence type="ECO:0000256" key="2">
    <source>
        <dbReference type="SAM" id="Phobius"/>
    </source>
</evidence>
<name>A0A4U9UXD1_9SPHI</name>
<sequence length="365" mass="42939">MRSENVWGRWYKPQVRIFIHIVFWLLVTALYYLSLKRIGGDYVLYIVLKDLLVTGSLFYSINWIISKWVSKGKLAPLILFILFAYIWWISWTYCVWVLIEDFVPPSDERVSKYMHFWIDGGYFGLFALQKHPIFILDFLLLVSVPLAPKMVKVIVEDKNKMAVLERDKLELERDNLAMEVAFLKSQISPHFLFNTLNTIYQMSETNNPKTSESIVRLSHMIRYLLYQTNDDKVLISREVKFLQDYLTLAKLRFGPGTKVYLNFENTDEPYKIVPLILIPFVENAIKHGPERSRHDSWIKMSLKLDENILRFNISNGVNRISKRPGFGGIGIQNVKRRLDLRYGVDYSLQVKEEEDSYSVCLEIKL</sequence>
<dbReference type="KEGG" id="stha:NCTC11429_01802"/>